<evidence type="ECO:0000256" key="4">
    <source>
        <dbReference type="ARBA" id="ARBA00023014"/>
    </source>
</evidence>
<dbReference type="InterPro" id="IPR007402">
    <property type="entry name" value="DUF455"/>
</dbReference>
<dbReference type="SUPFAM" id="SSF50022">
    <property type="entry name" value="ISP domain"/>
    <property type="match status" value="1"/>
</dbReference>
<dbReference type="PANTHER" id="PTHR42782">
    <property type="entry name" value="SI:CH73-314G15.3"/>
    <property type="match status" value="1"/>
</dbReference>
<dbReference type="InterPro" id="IPR036922">
    <property type="entry name" value="Rieske_2Fe-2S_sf"/>
</dbReference>
<keyword evidence="3" id="KW-0408">Iron</keyword>
<keyword evidence="1" id="KW-0001">2Fe-2S</keyword>
<comment type="caution">
    <text evidence="6">The sequence shown here is derived from an EMBL/GenBank/DDBJ whole genome shotgun (WGS) entry which is preliminary data.</text>
</comment>
<dbReference type="OrthoDB" id="426882at2759"/>
<keyword evidence="4" id="KW-0411">Iron-sulfur</keyword>
<dbReference type="InterPro" id="IPR009078">
    <property type="entry name" value="Ferritin-like_SF"/>
</dbReference>
<keyword evidence="2" id="KW-0479">Metal-binding</keyword>
<evidence type="ECO:0000256" key="3">
    <source>
        <dbReference type="ARBA" id="ARBA00023004"/>
    </source>
</evidence>
<evidence type="ECO:0000259" key="5">
    <source>
        <dbReference type="PROSITE" id="PS51296"/>
    </source>
</evidence>
<dbReference type="CDD" id="cd00657">
    <property type="entry name" value="Ferritin_like"/>
    <property type="match status" value="1"/>
</dbReference>
<dbReference type="CDD" id="cd03467">
    <property type="entry name" value="Rieske"/>
    <property type="match status" value="1"/>
</dbReference>
<reference evidence="6" key="1">
    <citation type="journal article" date="2020" name="Nat. Commun.">
        <title>Large-scale genome sequencing of mycorrhizal fungi provides insights into the early evolution of symbiotic traits.</title>
        <authorList>
            <person name="Miyauchi S."/>
            <person name="Kiss E."/>
            <person name="Kuo A."/>
            <person name="Drula E."/>
            <person name="Kohler A."/>
            <person name="Sanchez-Garcia M."/>
            <person name="Morin E."/>
            <person name="Andreopoulos B."/>
            <person name="Barry K.W."/>
            <person name="Bonito G."/>
            <person name="Buee M."/>
            <person name="Carver A."/>
            <person name="Chen C."/>
            <person name="Cichocki N."/>
            <person name="Clum A."/>
            <person name="Culley D."/>
            <person name="Crous P.W."/>
            <person name="Fauchery L."/>
            <person name="Girlanda M."/>
            <person name="Hayes R.D."/>
            <person name="Keri Z."/>
            <person name="LaButti K."/>
            <person name="Lipzen A."/>
            <person name="Lombard V."/>
            <person name="Magnuson J."/>
            <person name="Maillard F."/>
            <person name="Murat C."/>
            <person name="Nolan M."/>
            <person name="Ohm R.A."/>
            <person name="Pangilinan J."/>
            <person name="Pereira M.F."/>
            <person name="Perotto S."/>
            <person name="Peter M."/>
            <person name="Pfister S."/>
            <person name="Riley R."/>
            <person name="Sitrit Y."/>
            <person name="Stielow J.B."/>
            <person name="Szollosi G."/>
            <person name="Zifcakova L."/>
            <person name="Stursova M."/>
            <person name="Spatafora J.W."/>
            <person name="Tedersoo L."/>
            <person name="Vaario L.M."/>
            <person name="Yamada A."/>
            <person name="Yan M."/>
            <person name="Wang P."/>
            <person name="Xu J."/>
            <person name="Bruns T."/>
            <person name="Baldrian P."/>
            <person name="Vilgalys R."/>
            <person name="Dunand C."/>
            <person name="Henrissat B."/>
            <person name="Grigoriev I.V."/>
            <person name="Hibbett D."/>
            <person name="Nagy L.G."/>
            <person name="Martin F.M."/>
        </authorList>
    </citation>
    <scope>NUCLEOTIDE SEQUENCE</scope>
    <source>
        <strain evidence="6">UP504</strain>
    </source>
</reference>
<evidence type="ECO:0000313" key="6">
    <source>
        <dbReference type="EMBL" id="KAF9512291.1"/>
    </source>
</evidence>
<proteinExistence type="predicted"/>
<organism evidence="6 7">
    <name type="scientific">Hydnum rufescens UP504</name>
    <dbReference type="NCBI Taxonomy" id="1448309"/>
    <lineage>
        <taxon>Eukaryota</taxon>
        <taxon>Fungi</taxon>
        <taxon>Dikarya</taxon>
        <taxon>Basidiomycota</taxon>
        <taxon>Agaricomycotina</taxon>
        <taxon>Agaricomycetes</taxon>
        <taxon>Cantharellales</taxon>
        <taxon>Hydnaceae</taxon>
        <taxon>Hydnum</taxon>
    </lineage>
</organism>
<dbReference type="Pfam" id="PF00355">
    <property type="entry name" value="Rieske"/>
    <property type="match status" value="1"/>
</dbReference>
<feature type="domain" description="Rieske" evidence="5">
    <location>
        <begin position="76"/>
        <end position="125"/>
    </location>
</feature>
<dbReference type="InterPro" id="IPR017941">
    <property type="entry name" value="Rieske_2Fe-2S"/>
</dbReference>
<evidence type="ECO:0000256" key="1">
    <source>
        <dbReference type="ARBA" id="ARBA00022714"/>
    </source>
</evidence>
<name>A0A9P6AUQ9_9AGAM</name>
<dbReference type="SUPFAM" id="SSF47240">
    <property type="entry name" value="Ferritin-like"/>
    <property type="match status" value="1"/>
</dbReference>
<gene>
    <name evidence="6" type="ORF">BS47DRAFT_1318408</name>
</gene>
<sequence length="501" mass="55540">MCTASKSLGDRFVCLGTLTSLLSHTRFRFTLRSVERPSDYHSLLLFRLSVLTSTDGLDASLSASGAVDHAVNKEDREDDQLYVMESTCPHLGAELSHADIEECGADSVVAVCPWHRYDFDLKTGKSETGLRACTYAVHIRSSLPKDGSSEKHIWVEVPGPGQWEVVELRPVSEDFADPPNPKSQDRENVGLPQLKNLSLPDAEFTEPTTLLGWSVVILNTASPELKVERTRQAIRSFRTGKLKSIGRSLSDPPVPPEVPPREPDLMVVAPGKVLKRGKAGSLKNRIAILHALANIEQWALDLAWDIIARFGNIKINGRPLPQQFFSDWTKVAEDEAKHFGLLRRRLEELGSFYGAHSVHAGLWEAGRETAHSLSARLCIIHLVHEARGLDVNPATVAKFRAAGDLDSVKILEIIHHDEITHVTAGHRWLSWVCEAEGVDPVATFREQVRLHFNGAIKGPFNESDRRKAGMTPEFYTDLHGEGGGGQQQQYKQRSILVMSAM</sequence>
<accession>A0A9P6AUQ9</accession>
<dbReference type="PROSITE" id="PS51296">
    <property type="entry name" value="RIESKE"/>
    <property type="match status" value="1"/>
</dbReference>
<evidence type="ECO:0000313" key="7">
    <source>
        <dbReference type="Proteomes" id="UP000886523"/>
    </source>
</evidence>
<protein>
    <recommendedName>
        <fullName evidence="5">Rieske domain-containing protein</fullName>
    </recommendedName>
</protein>
<dbReference type="Gene3D" id="2.102.10.10">
    <property type="entry name" value="Rieske [2Fe-2S] iron-sulphur domain"/>
    <property type="match status" value="1"/>
</dbReference>
<dbReference type="AlphaFoldDB" id="A0A9P6AUQ9"/>
<evidence type="ECO:0000256" key="2">
    <source>
        <dbReference type="ARBA" id="ARBA00022723"/>
    </source>
</evidence>
<dbReference type="EMBL" id="MU128989">
    <property type="protein sequence ID" value="KAF9512291.1"/>
    <property type="molecule type" value="Genomic_DNA"/>
</dbReference>
<dbReference type="GO" id="GO:0046872">
    <property type="term" value="F:metal ion binding"/>
    <property type="evidence" value="ECO:0007669"/>
    <property type="project" value="UniProtKB-KW"/>
</dbReference>
<keyword evidence="7" id="KW-1185">Reference proteome</keyword>
<dbReference type="PANTHER" id="PTHR42782:SF2">
    <property type="entry name" value="3-OXOACYL-[ACYL-CARRIER-PROTEIN] SYNTHASE-LIKE PROTEIN"/>
    <property type="match status" value="1"/>
</dbReference>
<dbReference type="GO" id="GO:0051537">
    <property type="term" value="F:2 iron, 2 sulfur cluster binding"/>
    <property type="evidence" value="ECO:0007669"/>
    <property type="project" value="UniProtKB-KW"/>
</dbReference>
<dbReference type="Proteomes" id="UP000886523">
    <property type="component" value="Unassembled WGS sequence"/>
</dbReference>
<dbReference type="Pfam" id="PF04305">
    <property type="entry name" value="DUF455"/>
    <property type="match status" value="1"/>
</dbReference>